<dbReference type="GO" id="GO:0033539">
    <property type="term" value="P:fatty acid beta-oxidation using acyl-CoA dehydrogenase"/>
    <property type="evidence" value="ECO:0007669"/>
    <property type="project" value="TreeGrafter"/>
</dbReference>
<dbReference type="SUPFAM" id="SSF52467">
    <property type="entry name" value="DHS-like NAD/FAD-binding domain"/>
    <property type="match status" value="1"/>
</dbReference>
<dbReference type="GO" id="GO:0050660">
    <property type="term" value="F:flavin adenine dinucleotide binding"/>
    <property type="evidence" value="ECO:0007669"/>
    <property type="project" value="InterPro"/>
</dbReference>
<dbReference type="Gene3D" id="3.40.50.620">
    <property type="entry name" value="HUPs"/>
    <property type="match status" value="1"/>
</dbReference>
<dbReference type="PANTHER" id="PTHR43153">
    <property type="entry name" value="ELECTRON TRANSFER FLAVOPROTEIN ALPHA"/>
    <property type="match status" value="1"/>
</dbReference>
<dbReference type="InterPro" id="IPR001308">
    <property type="entry name" value="ETF_a/FixB"/>
</dbReference>
<proteinExistence type="predicted"/>
<dbReference type="SUPFAM" id="SSF52402">
    <property type="entry name" value="Adenine nucleotide alpha hydrolases-like"/>
    <property type="match status" value="1"/>
</dbReference>
<reference evidence="2" key="1">
    <citation type="submission" date="2024-07" db="EMBL/GenBank/DDBJ databases">
        <title>Complete genome sequences of cellulolytic bacteria, Kitasatospora sp. CMC57 and Streptomyces sp. CMC78, isolated from Japanese agricultural soil.</title>
        <authorList>
            <person name="Hashimoto T."/>
            <person name="Ito M."/>
            <person name="Iwamoto M."/>
            <person name="Fukahori D."/>
            <person name="Shoda T."/>
            <person name="Sakoda M."/>
            <person name="Morohoshi T."/>
            <person name="Mitsuboshi M."/>
            <person name="Nishizawa T."/>
        </authorList>
    </citation>
    <scope>NUCLEOTIDE SEQUENCE</scope>
    <source>
        <strain evidence="2">CMC57</strain>
    </source>
</reference>
<sequence>MNDTGHGTGPIAVLVVRDGLLPLGADETVAEAGGLALLAGEDTKAAAGLLTTATRVWTVETGSRPPGLLAAALAPLLTGREVVLLPTSPDGRDLAPRLAAALDRPLLAGALAVHRTGAELIGADGLTLVDATVTGPFVATLEPGLRGAPTLPEPPAILELPPPDEPVRPDAGQSALLTAPPGQEQLDQAARIVAAGAGLGTGDLTGAAAIALLEAVGAALGAAVGATRVVTDAGWTGEERQIGTTGVVVAPELYLAFGISGAAQHVGGLGRPSHLVSVNTDPYCPMTALADLAIVADAPTVLAELARRLTPEAPRD</sequence>
<name>A0AB33JVF9_9ACTN</name>
<dbReference type="PANTHER" id="PTHR43153:SF1">
    <property type="entry name" value="ELECTRON TRANSFER FLAVOPROTEIN SUBUNIT ALPHA, MITOCHONDRIAL"/>
    <property type="match status" value="1"/>
</dbReference>
<evidence type="ECO:0000259" key="1">
    <source>
        <dbReference type="Pfam" id="PF00766"/>
    </source>
</evidence>
<accession>A0AB33JVF9</accession>
<dbReference type="InterPro" id="IPR014731">
    <property type="entry name" value="ETF_asu_C"/>
</dbReference>
<feature type="domain" description="Electron transfer flavoprotein alpha subunit C-terminal" evidence="1">
    <location>
        <begin position="185"/>
        <end position="269"/>
    </location>
</feature>
<dbReference type="InterPro" id="IPR014729">
    <property type="entry name" value="Rossmann-like_a/b/a_fold"/>
</dbReference>
<evidence type="ECO:0000313" key="2">
    <source>
        <dbReference type="EMBL" id="BFP45284.1"/>
    </source>
</evidence>
<dbReference type="Gene3D" id="3.40.50.1220">
    <property type="entry name" value="TPP-binding domain"/>
    <property type="match status" value="1"/>
</dbReference>
<protein>
    <recommendedName>
        <fullName evidence="1">Electron transfer flavoprotein alpha subunit C-terminal domain-containing protein</fullName>
    </recommendedName>
</protein>
<dbReference type="EMBL" id="AP035881">
    <property type="protein sequence ID" value="BFP45284.1"/>
    <property type="molecule type" value="Genomic_DNA"/>
</dbReference>
<dbReference type="NCBIfam" id="NF038209">
    <property type="entry name" value="mft_etfA"/>
    <property type="match status" value="1"/>
</dbReference>
<dbReference type="Pfam" id="PF00766">
    <property type="entry name" value="ETF_alpha"/>
    <property type="match status" value="1"/>
</dbReference>
<gene>
    <name evidence="2" type="ORF">KCMC57_16520</name>
</gene>
<dbReference type="AlphaFoldDB" id="A0AB33JVF9"/>
<dbReference type="GO" id="GO:0009055">
    <property type="term" value="F:electron transfer activity"/>
    <property type="evidence" value="ECO:0007669"/>
    <property type="project" value="InterPro"/>
</dbReference>
<dbReference type="InterPro" id="IPR029035">
    <property type="entry name" value="DHS-like_NAD/FAD-binding_dom"/>
</dbReference>
<dbReference type="RefSeq" id="WP_407987804.1">
    <property type="nucleotide sequence ID" value="NZ_AP035881.2"/>
</dbReference>
<organism evidence="2">
    <name type="scientific">Kitasatospora sp. CMC57</name>
    <dbReference type="NCBI Taxonomy" id="3231513"/>
    <lineage>
        <taxon>Bacteria</taxon>
        <taxon>Bacillati</taxon>
        <taxon>Actinomycetota</taxon>
        <taxon>Actinomycetes</taxon>
        <taxon>Kitasatosporales</taxon>
        <taxon>Streptomycetaceae</taxon>
        <taxon>Kitasatospora</taxon>
    </lineage>
</organism>